<keyword evidence="1" id="KW-0540">Nuclease</keyword>
<keyword evidence="2 5" id="KW-0255">Endonuclease</keyword>
<dbReference type="Pfam" id="PF00565">
    <property type="entry name" value="SNase"/>
    <property type="match status" value="1"/>
</dbReference>
<sequence length="287" mass="31976">MAVLTASRNVSVLVASRTKQFLPREHTKKAPHWGAFFVCALLTLLPFEQVSAQEGTCPRLLGGDYARVAHVYDGDTLKLADGSRIRLLGINTPELGRDGRQDQPFARSAAQWLEVHTQGREVYWVQGSGKQDRYGRMLAHVYLPDGRLVAEGLAEAGLGHVLARGVGRNLESCLFKAEARAKRAGKGVWQQGARQASDIRQGGFALVKGRITRVTRTSSGTYMDLDNHLALFLPVELKAQGASGWRRGQLLQARGWIIDRQRRGQTQSSGRQRWLLKITHLRHLQRL</sequence>
<dbReference type="AlphaFoldDB" id="A0A1N6WE45"/>
<name>A0A1N6WE45_9GAMM</name>
<gene>
    <name evidence="5" type="ORF">SAMN05421647_110107</name>
</gene>
<dbReference type="GO" id="GO:0004519">
    <property type="term" value="F:endonuclease activity"/>
    <property type="evidence" value="ECO:0007669"/>
    <property type="project" value="UniProtKB-KW"/>
</dbReference>
<dbReference type="EMBL" id="FTMN01000010">
    <property type="protein sequence ID" value="SIQ88413.1"/>
    <property type="molecule type" value="Genomic_DNA"/>
</dbReference>
<organism evidence="5 6">
    <name type="scientific">Marinobacterium stanieri</name>
    <dbReference type="NCBI Taxonomy" id="49186"/>
    <lineage>
        <taxon>Bacteria</taxon>
        <taxon>Pseudomonadati</taxon>
        <taxon>Pseudomonadota</taxon>
        <taxon>Gammaproteobacteria</taxon>
        <taxon>Oceanospirillales</taxon>
        <taxon>Oceanospirillaceae</taxon>
        <taxon>Marinobacterium</taxon>
    </lineage>
</organism>
<evidence type="ECO:0000256" key="3">
    <source>
        <dbReference type="ARBA" id="ARBA00022801"/>
    </source>
</evidence>
<evidence type="ECO:0000259" key="4">
    <source>
        <dbReference type="PROSITE" id="PS50830"/>
    </source>
</evidence>
<proteinExistence type="predicted"/>
<evidence type="ECO:0000313" key="5">
    <source>
        <dbReference type="EMBL" id="SIQ88413.1"/>
    </source>
</evidence>
<accession>A0A1N6WE45</accession>
<reference evidence="6" key="1">
    <citation type="submission" date="2017-01" db="EMBL/GenBank/DDBJ databases">
        <authorList>
            <person name="Varghese N."/>
            <person name="Submissions S."/>
        </authorList>
    </citation>
    <scope>NUCLEOTIDE SEQUENCE [LARGE SCALE GENOMIC DNA]</scope>
    <source>
        <strain evidence="6">DSM 7027</strain>
    </source>
</reference>
<evidence type="ECO:0000313" key="6">
    <source>
        <dbReference type="Proteomes" id="UP000186895"/>
    </source>
</evidence>
<dbReference type="GO" id="GO:0003676">
    <property type="term" value="F:nucleic acid binding"/>
    <property type="evidence" value="ECO:0007669"/>
    <property type="project" value="InterPro"/>
</dbReference>
<dbReference type="InterPro" id="IPR016071">
    <property type="entry name" value="Staphylococal_nuclease_OB-fold"/>
</dbReference>
<dbReference type="Proteomes" id="UP000186895">
    <property type="component" value="Unassembled WGS sequence"/>
</dbReference>
<protein>
    <submittedName>
        <fullName evidence="5">Endonuclease YncB, thermonuclease family</fullName>
    </submittedName>
</protein>
<dbReference type="SUPFAM" id="SSF50199">
    <property type="entry name" value="Staphylococcal nuclease"/>
    <property type="match status" value="1"/>
</dbReference>
<feature type="domain" description="TNase-like" evidence="4">
    <location>
        <begin position="62"/>
        <end position="191"/>
    </location>
</feature>
<evidence type="ECO:0000256" key="1">
    <source>
        <dbReference type="ARBA" id="ARBA00022722"/>
    </source>
</evidence>
<keyword evidence="3" id="KW-0378">Hydrolase</keyword>
<dbReference type="InterPro" id="IPR035437">
    <property type="entry name" value="SNase_OB-fold_sf"/>
</dbReference>
<keyword evidence="6" id="KW-1185">Reference proteome</keyword>
<dbReference type="PROSITE" id="PS50830">
    <property type="entry name" value="TNASE_3"/>
    <property type="match status" value="1"/>
</dbReference>
<dbReference type="PANTHER" id="PTHR12302:SF3">
    <property type="entry name" value="SERINE_THREONINE-PROTEIN KINASE 31"/>
    <property type="match status" value="1"/>
</dbReference>
<dbReference type="GO" id="GO:0016787">
    <property type="term" value="F:hydrolase activity"/>
    <property type="evidence" value="ECO:0007669"/>
    <property type="project" value="UniProtKB-KW"/>
</dbReference>
<evidence type="ECO:0000256" key="2">
    <source>
        <dbReference type="ARBA" id="ARBA00022759"/>
    </source>
</evidence>
<dbReference type="PROSITE" id="PS01284">
    <property type="entry name" value="TNASE_2"/>
    <property type="match status" value="1"/>
</dbReference>
<dbReference type="Gene3D" id="2.40.50.90">
    <property type="match status" value="1"/>
</dbReference>
<dbReference type="PANTHER" id="PTHR12302">
    <property type="entry name" value="EBNA2 BINDING PROTEIN P100"/>
    <property type="match status" value="1"/>
</dbReference>
<dbReference type="SMART" id="SM00318">
    <property type="entry name" value="SNc"/>
    <property type="match status" value="1"/>
</dbReference>
<dbReference type="STRING" id="49186.SAMN05421647_110107"/>
<dbReference type="InterPro" id="IPR002071">
    <property type="entry name" value="Thermonucl_AS"/>
</dbReference>
<dbReference type="eggNOG" id="COG1525">
    <property type="taxonomic scope" value="Bacteria"/>
</dbReference>